<feature type="region of interest" description="Disordered" evidence="1">
    <location>
        <begin position="641"/>
        <end position="667"/>
    </location>
</feature>
<feature type="compositionally biased region" description="Acidic residues" evidence="1">
    <location>
        <begin position="599"/>
        <end position="612"/>
    </location>
</feature>
<feature type="region of interest" description="Disordered" evidence="1">
    <location>
        <begin position="978"/>
        <end position="1012"/>
    </location>
</feature>
<dbReference type="STRING" id="6186.A0A183KI90"/>
<feature type="compositionally biased region" description="Polar residues" evidence="1">
    <location>
        <begin position="410"/>
        <end position="443"/>
    </location>
</feature>
<proteinExistence type="predicted"/>
<reference evidence="2" key="1">
    <citation type="submission" date="2016-06" db="UniProtKB">
        <authorList>
            <consortium name="WormBaseParasite"/>
        </authorList>
    </citation>
    <scope>IDENTIFICATION</scope>
</reference>
<evidence type="ECO:0000256" key="1">
    <source>
        <dbReference type="SAM" id="MobiDB-lite"/>
    </source>
</evidence>
<feature type="region of interest" description="Disordered" evidence="1">
    <location>
        <begin position="583"/>
        <end position="612"/>
    </location>
</feature>
<feature type="region of interest" description="Disordered" evidence="1">
    <location>
        <begin position="393"/>
        <end position="443"/>
    </location>
</feature>
<protein>
    <submittedName>
        <fullName evidence="2">NR LBD domain-containing protein</fullName>
    </submittedName>
</protein>
<sequence>LCITVISPPCWPVPEFVDTPQLQHLLWTKEYSLGFFPTNINSTLLDLLASRAFLLKATLSNNSIITPIINVNDNPDNSTLITTLITSVPEEVKNKENCISSNSTICSDMLLSPTPVNSWSKSPVNTNILDHNPDSRTPTGMSVLMMTKLQLNTTQRFGSLMLVNSPSPLIIRSNRPENTSLIGLSTKYCLPVNNATILKRTSQELRYTLNHCISISETDDYTKVKYLAGSAYSIWFMLLPGYLSSVYKYYTDEIDNINHCVNKTEIVNEYHNVQQQSGSTGCKLFNPIISNNNNDNNNNNGNYLEVMNVIKQIIIQSLGVYKRIHDYELEVPDQVALRILLVLLYQNRIEDFDLLKFINSVDWSSSSSGIANHIYKAFEKELREHERLENERLMSTSKHHSHRRSASADTELNPSTQINSSENTTGVIVPQPFNSSDDLTDQGYSTLNIHEDKTSSDQDWSPVVDQSTNINNDSMSCVVSTDDNHPLPMEQHQRIQELTENHQESSVIGCSSNTVGQSIPSSSLNCLQTSSLSNVEQSDPTIVIGNDDENNVTHVRENPSSIVENHISAPDTVKSVSASADVINDHNNSSSSSNGTNLSDDDSCADDDEDSENEHIHYGYNLLSSALSKIKRPFLQHYNTSPATTTTTTHNPSSYHRTPYSHHSSIDVTRDSKHLLFSKSSRQSFDDNSSSTSDFINRINMNRSLLDWRSLIPSLSTNPTPQSGRRATTSNCFTGSNLTNQHGGCHIQPQNQYYPLPPQYQPQSERISRVSWSKPSCIEMKNTDSTYNQSSDNIPFTNTHKLSDSGYLVNPMNSRLLDMNDHYYDNYYNNSNGNYQLTRQFPQVNNALNSVSSNHYECEYHSSANHVDDSNSLNDMWINVAGPLLVGDVNRRISPANTRTIHLQQSLYQQYMYNSTSPLSVPAPSFYINQNESSHVIPTLNNTYHGLTTPKHDDHQTTSVVSDSCLFSKITTPTVQSQSRLLSHSDNNSNKESSPSFSSTSTTISDGSQLPNVNGNNNNNIITHLNVFITTCSTCPKCKHYVYDEEIMAGWSTDENDYRTFCPFCKTYFIPQLSIRIFGDTCGGVGGGVYNQSTKLQQRQQSREQHLRTTFSQSSNNPSNLQCDRN</sequence>
<feature type="compositionally biased region" description="Polar residues" evidence="1">
    <location>
        <begin position="650"/>
        <end position="663"/>
    </location>
</feature>
<name>A0A183KI90_9TREM</name>
<accession>A0A183KI90</accession>
<feature type="compositionally biased region" description="Low complexity" evidence="1">
    <location>
        <begin position="987"/>
        <end position="1012"/>
    </location>
</feature>
<feature type="compositionally biased region" description="Low complexity" evidence="1">
    <location>
        <begin position="583"/>
        <end position="598"/>
    </location>
</feature>
<dbReference type="WBParaSite" id="SCUD_0001474801-mRNA-1">
    <property type="protein sequence ID" value="SCUD_0001474801-mRNA-1"/>
    <property type="gene ID" value="SCUD_0001474801"/>
</dbReference>
<organism evidence="2">
    <name type="scientific">Schistosoma curassoni</name>
    <dbReference type="NCBI Taxonomy" id="6186"/>
    <lineage>
        <taxon>Eukaryota</taxon>
        <taxon>Metazoa</taxon>
        <taxon>Spiralia</taxon>
        <taxon>Lophotrochozoa</taxon>
        <taxon>Platyhelminthes</taxon>
        <taxon>Trematoda</taxon>
        <taxon>Digenea</taxon>
        <taxon>Strigeidida</taxon>
        <taxon>Schistosomatoidea</taxon>
        <taxon>Schistosomatidae</taxon>
        <taxon>Schistosoma</taxon>
    </lineage>
</organism>
<dbReference type="AlphaFoldDB" id="A0A183KI90"/>
<evidence type="ECO:0000313" key="2">
    <source>
        <dbReference type="WBParaSite" id="SCUD_0001474801-mRNA-1"/>
    </source>
</evidence>